<dbReference type="SMART" id="SM00257">
    <property type="entry name" value="LysM"/>
    <property type="match status" value="1"/>
</dbReference>
<protein>
    <recommendedName>
        <fullName evidence="4">LysM domain-containing protein</fullName>
    </recommendedName>
</protein>
<feature type="domain" description="LysM" evidence="4">
    <location>
        <begin position="46"/>
        <end position="90"/>
    </location>
</feature>
<proteinExistence type="predicted"/>
<evidence type="ECO:0000259" key="4">
    <source>
        <dbReference type="PROSITE" id="PS51782"/>
    </source>
</evidence>
<accession>A0ABP0YKF5</accession>
<organism evidence="5 6">
    <name type="scientific">Citrullus colocynthis</name>
    <name type="common">colocynth</name>
    <dbReference type="NCBI Taxonomy" id="252529"/>
    <lineage>
        <taxon>Eukaryota</taxon>
        <taxon>Viridiplantae</taxon>
        <taxon>Streptophyta</taxon>
        <taxon>Embryophyta</taxon>
        <taxon>Tracheophyta</taxon>
        <taxon>Spermatophyta</taxon>
        <taxon>Magnoliopsida</taxon>
        <taxon>eudicotyledons</taxon>
        <taxon>Gunneridae</taxon>
        <taxon>Pentapetalae</taxon>
        <taxon>rosids</taxon>
        <taxon>fabids</taxon>
        <taxon>Cucurbitales</taxon>
        <taxon>Cucurbitaceae</taxon>
        <taxon>Benincaseae</taxon>
        <taxon>Citrullus</taxon>
    </lineage>
</organism>
<reference evidence="5 6" key="1">
    <citation type="submission" date="2024-03" db="EMBL/GenBank/DDBJ databases">
        <authorList>
            <person name="Gkanogiannis A."/>
            <person name="Becerra Lopez-Lavalle L."/>
        </authorList>
    </citation>
    <scope>NUCLEOTIDE SEQUENCE [LARGE SCALE GENOMIC DNA]</scope>
</reference>
<dbReference type="InterPro" id="IPR036779">
    <property type="entry name" value="LysM_dom_sf"/>
</dbReference>
<feature type="signal peptide" evidence="3">
    <location>
        <begin position="1"/>
        <end position="26"/>
    </location>
</feature>
<keyword evidence="6" id="KW-1185">Reference proteome</keyword>
<keyword evidence="1" id="KW-0147">Chitin-binding</keyword>
<feature type="chain" id="PRO_5047475550" description="LysM domain-containing protein" evidence="3">
    <location>
        <begin position="27"/>
        <end position="97"/>
    </location>
</feature>
<evidence type="ECO:0000256" key="3">
    <source>
        <dbReference type="SAM" id="SignalP"/>
    </source>
</evidence>
<dbReference type="Pfam" id="PF01476">
    <property type="entry name" value="LysM"/>
    <property type="match status" value="1"/>
</dbReference>
<evidence type="ECO:0000313" key="5">
    <source>
        <dbReference type="EMBL" id="CAK9320984.1"/>
    </source>
</evidence>
<keyword evidence="3" id="KW-0732">Signal</keyword>
<evidence type="ECO:0000313" key="6">
    <source>
        <dbReference type="Proteomes" id="UP001642487"/>
    </source>
</evidence>
<dbReference type="Gene3D" id="3.10.350.10">
    <property type="entry name" value="LysM domain"/>
    <property type="match status" value="1"/>
</dbReference>
<evidence type="ECO:0000256" key="2">
    <source>
        <dbReference type="ARBA" id="ARBA00023026"/>
    </source>
</evidence>
<dbReference type="Proteomes" id="UP001642487">
    <property type="component" value="Chromosome 4"/>
</dbReference>
<gene>
    <name evidence="5" type="ORF">CITCOLO1_LOCUS13042</name>
</gene>
<dbReference type="CDD" id="cd00118">
    <property type="entry name" value="LysM"/>
    <property type="match status" value="1"/>
</dbReference>
<name>A0ABP0YKF5_9ROSI</name>
<dbReference type="InterPro" id="IPR018392">
    <property type="entry name" value="LysM"/>
</dbReference>
<dbReference type="PANTHER" id="PTHR34997">
    <property type="entry name" value="AM15"/>
    <property type="match status" value="1"/>
</dbReference>
<dbReference type="InterPro" id="IPR052210">
    <property type="entry name" value="LysM1-like"/>
</dbReference>
<evidence type="ECO:0000256" key="1">
    <source>
        <dbReference type="ARBA" id="ARBA00022669"/>
    </source>
</evidence>
<dbReference type="PANTHER" id="PTHR34997:SF1">
    <property type="entry name" value="PEPTIDOGLYCAN-BINDING LYSIN DOMAIN"/>
    <property type="match status" value="1"/>
</dbReference>
<dbReference type="EMBL" id="OZ021738">
    <property type="protein sequence ID" value="CAK9320984.1"/>
    <property type="molecule type" value="Genomic_DNA"/>
</dbReference>
<keyword evidence="2" id="KW-0843">Virulence</keyword>
<dbReference type="PROSITE" id="PS51782">
    <property type="entry name" value="LYSM"/>
    <property type="match status" value="1"/>
</dbReference>
<dbReference type="SUPFAM" id="SSF54106">
    <property type="entry name" value="LysM domain"/>
    <property type="match status" value="1"/>
</dbReference>
<sequence length="97" mass="10721">MANPITSIATFLLVFSLLIFSISVETRTSFRGVAEAEAGLELQCNKVYGVKNGDTCFDLAQKFKLSTEHFNFINPNLNCSSLFIGQWLCLNALLTIP</sequence>